<feature type="signal peptide" evidence="9">
    <location>
        <begin position="1"/>
        <end position="25"/>
    </location>
</feature>
<evidence type="ECO:0000256" key="1">
    <source>
        <dbReference type="ARBA" id="ARBA00004651"/>
    </source>
</evidence>
<evidence type="ECO:0000256" key="9">
    <source>
        <dbReference type="SAM" id="SignalP"/>
    </source>
</evidence>
<evidence type="ECO:0000256" key="8">
    <source>
        <dbReference type="RuleBase" id="RU362056"/>
    </source>
</evidence>
<evidence type="ECO:0000256" key="3">
    <source>
        <dbReference type="ARBA" id="ARBA00022475"/>
    </source>
</evidence>
<dbReference type="InterPro" id="IPR036058">
    <property type="entry name" value="Kazal_dom_sf"/>
</dbReference>
<dbReference type="Pfam" id="PF03137">
    <property type="entry name" value="OATP"/>
    <property type="match status" value="1"/>
</dbReference>
<dbReference type="PROSITE" id="PS51465">
    <property type="entry name" value="KAZAL_2"/>
    <property type="match status" value="1"/>
</dbReference>
<keyword evidence="9" id="KW-0732">Signal</keyword>
<comment type="similarity">
    <text evidence="2 8">Belongs to the organo anion transporter (TC 2.A.60) family.</text>
</comment>
<dbReference type="AlphaFoldDB" id="A0A2G8JFB9"/>
<protein>
    <recommendedName>
        <fullName evidence="8">Solute carrier organic anion transporter family member</fullName>
    </recommendedName>
</protein>
<name>A0A2G8JFB9_STIJA</name>
<dbReference type="GO" id="GO:0043252">
    <property type="term" value="P:sodium-independent organic anion transport"/>
    <property type="evidence" value="ECO:0007669"/>
    <property type="project" value="TreeGrafter"/>
</dbReference>
<dbReference type="Proteomes" id="UP000230750">
    <property type="component" value="Unassembled WGS sequence"/>
</dbReference>
<evidence type="ECO:0000256" key="4">
    <source>
        <dbReference type="ARBA" id="ARBA00022692"/>
    </source>
</evidence>
<dbReference type="InterPro" id="IPR004156">
    <property type="entry name" value="OATP"/>
</dbReference>
<reference evidence="11 12" key="1">
    <citation type="journal article" date="2017" name="PLoS Biol.">
        <title>The sea cucumber genome provides insights into morphological evolution and visceral regeneration.</title>
        <authorList>
            <person name="Zhang X."/>
            <person name="Sun L."/>
            <person name="Yuan J."/>
            <person name="Sun Y."/>
            <person name="Gao Y."/>
            <person name="Zhang L."/>
            <person name="Li S."/>
            <person name="Dai H."/>
            <person name="Hamel J.F."/>
            <person name="Liu C."/>
            <person name="Yu Y."/>
            <person name="Liu S."/>
            <person name="Lin W."/>
            <person name="Guo K."/>
            <person name="Jin S."/>
            <person name="Xu P."/>
            <person name="Storey K.B."/>
            <person name="Huan P."/>
            <person name="Zhang T."/>
            <person name="Zhou Y."/>
            <person name="Zhang J."/>
            <person name="Lin C."/>
            <person name="Li X."/>
            <person name="Xing L."/>
            <person name="Huo D."/>
            <person name="Sun M."/>
            <person name="Wang L."/>
            <person name="Mercier A."/>
            <person name="Li F."/>
            <person name="Yang H."/>
            <person name="Xiang J."/>
        </authorList>
    </citation>
    <scope>NUCLEOTIDE SEQUENCE [LARGE SCALE GENOMIC DNA]</scope>
    <source>
        <strain evidence="11">Shaxun</strain>
        <tissue evidence="11">Muscle</tissue>
    </source>
</reference>
<dbReference type="GO" id="GO:0016323">
    <property type="term" value="C:basolateral plasma membrane"/>
    <property type="evidence" value="ECO:0007669"/>
    <property type="project" value="TreeGrafter"/>
</dbReference>
<evidence type="ECO:0000256" key="5">
    <source>
        <dbReference type="ARBA" id="ARBA00022989"/>
    </source>
</evidence>
<feature type="transmembrane region" description="Helical" evidence="8">
    <location>
        <begin position="172"/>
        <end position="195"/>
    </location>
</feature>
<feature type="domain" description="Kazal-like" evidence="10">
    <location>
        <begin position="407"/>
        <end position="461"/>
    </location>
</feature>
<feature type="transmembrane region" description="Helical" evidence="8">
    <location>
        <begin position="487"/>
        <end position="505"/>
    </location>
</feature>
<dbReference type="InterPro" id="IPR002350">
    <property type="entry name" value="Kazal_dom"/>
</dbReference>
<comment type="subcellular location">
    <subcellularLocation>
        <location evidence="1 8">Cell membrane</location>
        <topology evidence="1 8">Multi-pass membrane protein</topology>
    </subcellularLocation>
</comment>
<feature type="transmembrane region" description="Helical" evidence="8">
    <location>
        <begin position="215"/>
        <end position="239"/>
    </location>
</feature>
<keyword evidence="7" id="KW-1015">Disulfide bond</keyword>
<comment type="caution">
    <text evidence="11">The sequence shown here is derived from an EMBL/GenBank/DDBJ whole genome shotgun (WGS) entry which is preliminary data.</text>
</comment>
<keyword evidence="5 8" id="KW-1133">Transmembrane helix</keyword>
<accession>A0A2G8JFB9</accession>
<dbReference type="PROSITE" id="PS00282">
    <property type="entry name" value="KAZAL_1"/>
    <property type="match status" value="1"/>
</dbReference>
<dbReference type="PANTHER" id="PTHR11388:SF100">
    <property type="entry name" value="SOLUTE CARRIER ORGANIC ANION TRANSPORTER FAMILY MEMBER 4A1"/>
    <property type="match status" value="1"/>
</dbReference>
<feature type="chain" id="PRO_5013634431" description="Solute carrier organic anion transporter family member" evidence="9">
    <location>
        <begin position="26"/>
        <end position="540"/>
    </location>
</feature>
<keyword evidence="8" id="KW-0406">Ion transport</keyword>
<dbReference type="SUPFAM" id="SSF100895">
    <property type="entry name" value="Kazal-type serine protease inhibitors"/>
    <property type="match status" value="1"/>
</dbReference>
<dbReference type="EMBL" id="MRZV01002170">
    <property type="protein sequence ID" value="PIK34447.1"/>
    <property type="molecule type" value="Genomic_DNA"/>
</dbReference>
<dbReference type="InterPro" id="IPR036259">
    <property type="entry name" value="MFS_trans_sf"/>
</dbReference>
<keyword evidence="12" id="KW-1185">Reference proteome</keyword>
<evidence type="ECO:0000256" key="2">
    <source>
        <dbReference type="ARBA" id="ARBA00009657"/>
    </source>
</evidence>
<dbReference type="NCBIfam" id="TIGR00805">
    <property type="entry name" value="oat"/>
    <property type="match status" value="1"/>
</dbReference>
<evidence type="ECO:0000256" key="7">
    <source>
        <dbReference type="ARBA" id="ARBA00023157"/>
    </source>
</evidence>
<feature type="transmembrane region" description="Helical" evidence="8">
    <location>
        <begin position="289"/>
        <end position="312"/>
    </location>
</feature>
<evidence type="ECO:0000313" key="11">
    <source>
        <dbReference type="EMBL" id="PIK34447.1"/>
    </source>
</evidence>
<sequence>GCNRSSVFLVFWCGLALFQSTTVNGLVYVVTTTLERRFSLPSAQSGAISSTYDFTVLVLIVFVTYLTERIHKPLLLGGGAIVFALGSYVFTLPHFLAPNHSIGAIEGGEVCHVNGTAVKCNEESGGSLSGFYWYFVAGQVLHGIGSCPIYTHGRIYIYENVRAQVVPIYFAILQLLSSLGIAVGFLFGGVLLQMYTDLQTDVSTLEIDPSSPIWIGNWWIGFIIVGTLSLLISIPLAGFPKYIKGTSAIRKANDEFTRPQKGSEFYATRGVSGLVKDFPRAMWNLIKNIPLMCINFGIAAEFFIISCTTVFGPKYMETQFNLQASTAAVMAGAIVVPSSIIGVLLGGWIIKKFNLQYTGQARLCCVALLASLILLVAFLIGCPNVDFAGVTAPYDNGGSELGQDVVLNITDSCNKHCQCIDSFAPVCGSDDVMYYSACHAGCSSFEIVNGTKMYVDCECISATSGSPGLRGIANPGRCSLDDCFRPYIFFGLTLFLVICSSMVLVPSQTMLLGRATHIRHGVGFNDPRVTCPPFLKSSFF</sequence>
<evidence type="ECO:0000256" key="6">
    <source>
        <dbReference type="ARBA" id="ARBA00023136"/>
    </source>
</evidence>
<feature type="transmembrane region" description="Helical" evidence="8">
    <location>
        <begin position="49"/>
        <end position="67"/>
    </location>
</feature>
<evidence type="ECO:0000259" key="10">
    <source>
        <dbReference type="PROSITE" id="PS51465"/>
    </source>
</evidence>
<feature type="non-terminal residue" evidence="11">
    <location>
        <position position="1"/>
    </location>
</feature>
<dbReference type="SUPFAM" id="SSF103473">
    <property type="entry name" value="MFS general substrate transporter"/>
    <property type="match status" value="1"/>
</dbReference>
<dbReference type="GO" id="GO:0006811">
    <property type="term" value="P:monoatomic ion transport"/>
    <property type="evidence" value="ECO:0007669"/>
    <property type="project" value="UniProtKB-KW"/>
</dbReference>
<feature type="transmembrane region" description="Helical" evidence="8">
    <location>
        <begin position="324"/>
        <end position="349"/>
    </location>
</feature>
<gene>
    <name evidence="11" type="ORF">BSL78_28724</name>
</gene>
<feature type="transmembrane region" description="Helical" evidence="8">
    <location>
        <begin position="74"/>
        <end position="96"/>
    </location>
</feature>
<keyword evidence="6 8" id="KW-0472">Membrane</keyword>
<comment type="caution">
    <text evidence="8">Lacks conserved residue(s) required for the propagation of feature annotation.</text>
</comment>
<feature type="transmembrane region" description="Helical" evidence="8">
    <location>
        <begin position="131"/>
        <end position="151"/>
    </location>
</feature>
<keyword evidence="8" id="KW-0813">Transport</keyword>
<keyword evidence="4 8" id="KW-0812">Transmembrane</keyword>
<dbReference type="OrthoDB" id="5062115at2759"/>
<dbReference type="PANTHER" id="PTHR11388">
    <property type="entry name" value="ORGANIC ANION TRANSPORTER"/>
    <property type="match status" value="1"/>
</dbReference>
<dbReference type="GO" id="GO:0015347">
    <property type="term" value="F:sodium-independent organic anion transmembrane transporter activity"/>
    <property type="evidence" value="ECO:0007669"/>
    <property type="project" value="TreeGrafter"/>
</dbReference>
<evidence type="ECO:0000313" key="12">
    <source>
        <dbReference type="Proteomes" id="UP000230750"/>
    </source>
</evidence>
<keyword evidence="3" id="KW-1003">Cell membrane</keyword>
<dbReference type="Gene3D" id="1.20.1250.20">
    <property type="entry name" value="MFS general substrate transporter like domains"/>
    <property type="match status" value="1"/>
</dbReference>
<proteinExistence type="inferred from homology"/>
<dbReference type="Pfam" id="PF07648">
    <property type="entry name" value="Kazal_2"/>
    <property type="match status" value="1"/>
</dbReference>
<feature type="transmembrane region" description="Helical" evidence="8">
    <location>
        <begin position="361"/>
        <end position="381"/>
    </location>
</feature>
<organism evidence="11 12">
    <name type="scientific">Stichopus japonicus</name>
    <name type="common">Sea cucumber</name>
    <dbReference type="NCBI Taxonomy" id="307972"/>
    <lineage>
        <taxon>Eukaryota</taxon>
        <taxon>Metazoa</taxon>
        <taxon>Echinodermata</taxon>
        <taxon>Eleutherozoa</taxon>
        <taxon>Echinozoa</taxon>
        <taxon>Holothuroidea</taxon>
        <taxon>Aspidochirotacea</taxon>
        <taxon>Aspidochirotida</taxon>
        <taxon>Stichopodidae</taxon>
        <taxon>Apostichopus</taxon>
    </lineage>
</organism>
<dbReference type="Gene3D" id="3.30.60.30">
    <property type="match status" value="1"/>
</dbReference>